<gene>
    <name evidence="3" type="ORF">FCM35_KLT20203</name>
</gene>
<dbReference type="EMBL" id="SWLB01000008">
    <property type="protein sequence ID" value="KAF3335696.1"/>
    <property type="molecule type" value="Genomic_DNA"/>
</dbReference>
<accession>A0A833VEB8</accession>
<keyword evidence="4" id="KW-1185">Reference proteome</keyword>
<feature type="region of interest" description="Disordered" evidence="2">
    <location>
        <begin position="181"/>
        <end position="200"/>
    </location>
</feature>
<evidence type="ECO:0000313" key="4">
    <source>
        <dbReference type="Proteomes" id="UP000623129"/>
    </source>
</evidence>
<dbReference type="AlphaFoldDB" id="A0A833VEB8"/>
<feature type="coiled-coil region" evidence="1">
    <location>
        <begin position="351"/>
        <end position="378"/>
    </location>
</feature>
<organism evidence="3 4">
    <name type="scientific">Carex littledalei</name>
    <dbReference type="NCBI Taxonomy" id="544730"/>
    <lineage>
        <taxon>Eukaryota</taxon>
        <taxon>Viridiplantae</taxon>
        <taxon>Streptophyta</taxon>
        <taxon>Embryophyta</taxon>
        <taxon>Tracheophyta</taxon>
        <taxon>Spermatophyta</taxon>
        <taxon>Magnoliopsida</taxon>
        <taxon>Liliopsida</taxon>
        <taxon>Poales</taxon>
        <taxon>Cyperaceae</taxon>
        <taxon>Cyperoideae</taxon>
        <taxon>Cariceae</taxon>
        <taxon>Carex</taxon>
        <taxon>Carex subgen. Euthyceras</taxon>
    </lineage>
</organism>
<evidence type="ECO:0000256" key="1">
    <source>
        <dbReference type="SAM" id="Coils"/>
    </source>
</evidence>
<dbReference type="Proteomes" id="UP000623129">
    <property type="component" value="Unassembled WGS sequence"/>
</dbReference>
<protein>
    <submittedName>
        <fullName evidence="3">Uncharacterized protein</fullName>
    </submittedName>
</protein>
<dbReference type="PANTHER" id="PTHR34937">
    <property type="entry name" value="OS08G0559800 PROTEIN"/>
    <property type="match status" value="1"/>
</dbReference>
<dbReference type="OrthoDB" id="1925974at2759"/>
<keyword evidence="1" id="KW-0175">Coiled coil</keyword>
<proteinExistence type="predicted"/>
<evidence type="ECO:0000256" key="2">
    <source>
        <dbReference type="SAM" id="MobiDB-lite"/>
    </source>
</evidence>
<comment type="caution">
    <text evidence="3">The sequence shown here is derived from an EMBL/GenBank/DDBJ whole genome shotgun (WGS) entry which is preliminary data.</text>
</comment>
<sequence>MEEQFKENEDRNLTETEVCHARIFSLIEEDFKRDVILSCILDVIRSTRKMVYWIGCQMHDQFKELEAVESSLDDLSDKLVSETGSICKIVSLLELRFREHEEMRIKEKRELESSILSLTEENRDISGLLKIAIMEKEAMEKRSKGINGDNRRAAILQIAEKGLQKVGFGFVMGVLSGDNAQADPVASSNSSTKSDASDGEEEVASLVVTVEHIMKNLRTEINDLRRSLNESRLNCEQLQALANDQAVKLKENEQYIKDLEEREILLSNSVEELTGEITVAGEEIARWREACELEVEAGKAAIKEREKEILQLKYELQRTKSALETSNNKLQLKERLATTAMAAQAAAETCLRLADSRSAGLRDRIEELTRELENDEGSDFRGERRYGERRRIRHVCWPWQGLRFSPAASSVANWRPIGNRRSLPEMEALLRIRI</sequence>
<reference evidence="3" key="1">
    <citation type="submission" date="2020-01" db="EMBL/GenBank/DDBJ databases">
        <title>Genome sequence of Kobresia littledalei, the first chromosome-level genome in the family Cyperaceae.</title>
        <authorList>
            <person name="Qu G."/>
        </authorList>
    </citation>
    <scope>NUCLEOTIDE SEQUENCE</scope>
    <source>
        <strain evidence="3">C.B.Clarke</strain>
        <tissue evidence="3">Leaf</tissue>
    </source>
</reference>
<name>A0A833VEB8_9POAL</name>
<feature type="coiled-coil region" evidence="1">
    <location>
        <begin position="214"/>
        <end position="276"/>
    </location>
</feature>
<evidence type="ECO:0000313" key="3">
    <source>
        <dbReference type="EMBL" id="KAF3335696.1"/>
    </source>
</evidence>
<dbReference type="InterPro" id="IPR040300">
    <property type="entry name" value="At3g49055-like"/>
</dbReference>
<dbReference type="PANTHER" id="PTHR34937:SF2">
    <property type="entry name" value="OS08G0559800 PROTEIN"/>
    <property type="match status" value="1"/>
</dbReference>